<gene>
    <name evidence="1" type="ORF">EV141_0977</name>
</gene>
<organism evidence="1 2">
    <name type="scientific">Microcella putealis</name>
    <dbReference type="NCBI Taxonomy" id="337005"/>
    <lineage>
        <taxon>Bacteria</taxon>
        <taxon>Bacillati</taxon>
        <taxon>Actinomycetota</taxon>
        <taxon>Actinomycetes</taxon>
        <taxon>Micrococcales</taxon>
        <taxon>Microbacteriaceae</taxon>
        <taxon>Microcella</taxon>
    </lineage>
</organism>
<dbReference type="Proteomes" id="UP000293519">
    <property type="component" value="Unassembled WGS sequence"/>
</dbReference>
<reference evidence="1 2" key="1">
    <citation type="journal article" date="2015" name="Stand. Genomic Sci.">
        <title>Genomic Encyclopedia of Bacterial and Archaeal Type Strains, Phase III: the genomes of soil and plant-associated and newly described type strains.</title>
        <authorList>
            <person name="Whitman W.B."/>
            <person name="Woyke T."/>
            <person name="Klenk H.P."/>
            <person name="Zhou Y."/>
            <person name="Lilburn T.G."/>
            <person name="Beck B.J."/>
            <person name="De Vos P."/>
            <person name="Vandamme P."/>
            <person name="Eisen J.A."/>
            <person name="Garrity G."/>
            <person name="Hugenholtz P."/>
            <person name="Kyrpides N.C."/>
        </authorList>
    </citation>
    <scope>NUCLEOTIDE SEQUENCE [LARGE SCALE GENOMIC DNA]</scope>
    <source>
        <strain evidence="1 2">CV2</strain>
    </source>
</reference>
<dbReference type="EMBL" id="SGWW01000001">
    <property type="protein sequence ID" value="RZS59743.1"/>
    <property type="molecule type" value="Genomic_DNA"/>
</dbReference>
<evidence type="ECO:0000313" key="1">
    <source>
        <dbReference type="EMBL" id="RZS59743.1"/>
    </source>
</evidence>
<comment type="caution">
    <text evidence="1">The sequence shown here is derived from an EMBL/GenBank/DDBJ whole genome shotgun (WGS) entry which is preliminary data.</text>
</comment>
<evidence type="ECO:0000313" key="2">
    <source>
        <dbReference type="Proteomes" id="UP000293519"/>
    </source>
</evidence>
<dbReference type="OrthoDB" id="5115634at2"/>
<name>A0A4Q7LYY4_9MICO</name>
<dbReference type="AlphaFoldDB" id="A0A4Q7LYY4"/>
<proteinExistence type="predicted"/>
<accession>A0A4Q7LYY4</accession>
<keyword evidence="2" id="KW-1185">Reference proteome</keyword>
<dbReference type="RefSeq" id="WP_130484784.1">
    <property type="nucleotide sequence ID" value="NZ_SGWW01000001.1"/>
</dbReference>
<sequence>MTTLNTRTTRSPEPEIVDTPVTGFRAAPRALEDVRLDRVSSTEWRVSDRRFLTETGRAVIGVVDRVGPAYRVTVLNHPDHTEFYGSLAAARNAFVERE</sequence>
<protein>
    <submittedName>
        <fullName evidence="1">Uncharacterized protein</fullName>
    </submittedName>
</protein>